<evidence type="ECO:0000313" key="1">
    <source>
        <dbReference type="EMBL" id="KAK8774583.1"/>
    </source>
</evidence>
<dbReference type="AlphaFoldDB" id="A0AAQ4EJG5"/>
<protein>
    <submittedName>
        <fullName evidence="1">Uncharacterized protein</fullName>
    </submittedName>
</protein>
<comment type="caution">
    <text evidence="1">The sequence shown here is derived from an EMBL/GenBank/DDBJ whole genome shotgun (WGS) entry which is preliminary data.</text>
</comment>
<accession>A0AAQ4EJG5</accession>
<sequence>MKACGKAAVSNRVLEWVSTAHGEGDILLPDALFCVPDFPPCHRSLTVATTVNTVTERLVAAERLRCPFCGHWAVGAPAHKATSAECRRGRQRADWCREGMAPRRRR</sequence>
<dbReference type="Proteomes" id="UP001321473">
    <property type="component" value="Unassembled WGS sequence"/>
</dbReference>
<dbReference type="EMBL" id="JARKHS020015275">
    <property type="protein sequence ID" value="KAK8774583.1"/>
    <property type="molecule type" value="Genomic_DNA"/>
</dbReference>
<organism evidence="1 2">
    <name type="scientific">Amblyomma americanum</name>
    <name type="common">Lone star tick</name>
    <dbReference type="NCBI Taxonomy" id="6943"/>
    <lineage>
        <taxon>Eukaryota</taxon>
        <taxon>Metazoa</taxon>
        <taxon>Ecdysozoa</taxon>
        <taxon>Arthropoda</taxon>
        <taxon>Chelicerata</taxon>
        <taxon>Arachnida</taxon>
        <taxon>Acari</taxon>
        <taxon>Parasitiformes</taxon>
        <taxon>Ixodida</taxon>
        <taxon>Ixodoidea</taxon>
        <taxon>Ixodidae</taxon>
        <taxon>Amblyomminae</taxon>
        <taxon>Amblyomma</taxon>
    </lineage>
</organism>
<evidence type="ECO:0000313" key="2">
    <source>
        <dbReference type="Proteomes" id="UP001321473"/>
    </source>
</evidence>
<reference evidence="1 2" key="1">
    <citation type="journal article" date="2023" name="Arcadia Sci">
        <title>De novo assembly of a long-read Amblyomma americanum tick genome.</title>
        <authorList>
            <person name="Chou S."/>
            <person name="Poskanzer K.E."/>
            <person name="Rollins M."/>
            <person name="Thuy-Boun P.S."/>
        </authorList>
    </citation>
    <scope>NUCLEOTIDE SEQUENCE [LARGE SCALE GENOMIC DNA]</scope>
    <source>
        <strain evidence="1">F_SG_1</strain>
        <tissue evidence="1">Salivary glands</tissue>
    </source>
</reference>
<gene>
    <name evidence="1" type="ORF">V5799_010884</name>
</gene>
<keyword evidence="2" id="KW-1185">Reference proteome</keyword>
<proteinExistence type="predicted"/>
<name>A0AAQ4EJG5_AMBAM</name>